<evidence type="ECO:0000256" key="1">
    <source>
        <dbReference type="ARBA" id="ARBA00023002"/>
    </source>
</evidence>
<accession>A0A9P5LM92</accession>
<evidence type="ECO:0000313" key="4">
    <source>
        <dbReference type="EMBL" id="KAF7557598.1"/>
    </source>
</evidence>
<evidence type="ECO:0000259" key="3">
    <source>
        <dbReference type="Pfam" id="PF01073"/>
    </source>
</evidence>
<dbReference type="SUPFAM" id="SSF51735">
    <property type="entry name" value="NAD(P)-binding Rossmann-fold domains"/>
    <property type="match status" value="1"/>
</dbReference>
<dbReference type="InterPro" id="IPR036291">
    <property type="entry name" value="NAD(P)-bd_dom_sf"/>
</dbReference>
<keyword evidence="5" id="KW-1185">Reference proteome</keyword>
<keyword evidence="1" id="KW-0560">Oxidoreductase</keyword>
<dbReference type="Proteomes" id="UP000722485">
    <property type="component" value="Unassembled WGS sequence"/>
</dbReference>
<dbReference type="Pfam" id="PF01073">
    <property type="entry name" value="3Beta_HSD"/>
    <property type="match status" value="1"/>
</dbReference>
<dbReference type="OrthoDB" id="2735536at2759"/>
<dbReference type="AlphaFoldDB" id="A0A9P5LM92"/>
<dbReference type="GO" id="GO:0016616">
    <property type="term" value="F:oxidoreductase activity, acting on the CH-OH group of donors, NAD or NADP as acceptor"/>
    <property type="evidence" value="ECO:0007669"/>
    <property type="project" value="InterPro"/>
</dbReference>
<dbReference type="InterPro" id="IPR050425">
    <property type="entry name" value="NAD(P)_dehydrat-like"/>
</dbReference>
<dbReference type="InterPro" id="IPR002225">
    <property type="entry name" value="3Beta_OHSteriod_DH/Estase"/>
</dbReference>
<protein>
    <recommendedName>
        <fullName evidence="3">3-beta hydroxysteroid dehydrogenase/isomerase domain-containing protein</fullName>
    </recommendedName>
</protein>
<sequence length="358" mass="39450">MVNTTTRDPSSPRPTVLVTGITGPVGTAIALDLARAGFALRGSSRSEIRASEWSRKYPELGVDWEIIKDHEVSETDTYSKAVRGCSAVIHVAGPYTLTHLKGEDIMIRQVQGVKSILNACSNEASVQRLVYTSTVAAINDDPHLGTGLGKTYTEEDWNPATWEKGACTTGDHMAVTSYCAGKTVAEKAAWDFMSDRQPHFDLVTICPGTIYGEPMQVLNSLKDLDAAHARLWSHITHALQVVPKDPSPVFSNILDVAEAHLKALTWPKCGGNRYMVVSGYYSYARVFSILRERFPEQADRFPIIPNNGLPVSPSFWNNCSKAEKELGMRWRTLEETVSTAAEVLFKLEKQSSETPSTE</sequence>
<dbReference type="GO" id="GO:0006694">
    <property type="term" value="P:steroid biosynthetic process"/>
    <property type="evidence" value="ECO:0007669"/>
    <property type="project" value="InterPro"/>
</dbReference>
<comment type="similarity">
    <text evidence="2">Belongs to the NAD(P)-dependent epimerase/dehydratase family. Dihydroflavonol-4-reductase subfamily.</text>
</comment>
<reference evidence="4" key="1">
    <citation type="submission" date="2020-03" db="EMBL/GenBank/DDBJ databases">
        <title>Draft Genome Sequence of Cylindrodendrum hubeiense.</title>
        <authorList>
            <person name="Buettner E."/>
            <person name="Kellner H."/>
        </authorList>
    </citation>
    <scope>NUCLEOTIDE SEQUENCE</scope>
    <source>
        <strain evidence="4">IHI 201604</strain>
    </source>
</reference>
<gene>
    <name evidence="4" type="ORF">G7Z17_g509</name>
</gene>
<dbReference type="PANTHER" id="PTHR10366:SF564">
    <property type="entry name" value="STEROL-4-ALPHA-CARBOXYLATE 3-DEHYDROGENASE, DECARBOXYLATING"/>
    <property type="match status" value="1"/>
</dbReference>
<evidence type="ECO:0000313" key="5">
    <source>
        <dbReference type="Proteomes" id="UP000722485"/>
    </source>
</evidence>
<feature type="domain" description="3-beta hydroxysteroid dehydrogenase/isomerase" evidence="3">
    <location>
        <begin position="17"/>
        <end position="143"/>
    </location>
</feature>
<dbReference type="PANTHER" id="PTHR10366">
    <property type="entry name" value="NAD DEPENDENT EPIMERASE/DEHYDRATASE"/>
    <property type="match status" value="1"/>
</dbReference>
<dbReference type="Gene3D" id="3.40.50.720">
    <property type="entry name" value="NAD(P)-binding Rossmann-like Domain"/>
    <property type="match status" value="1"/>
</dbReference>
<comment type="caution">
    <text evidence="4">The sequence shown here is derived from an EMBL/GenBank/DDBJ whole genome shotgun (WGS) entry which is preliminary data.</text>
</comment>
<dbReference type="EMBL" id="JAANBB010000004">
    <property type="protein sequence ID" value="KAF7557598.1"/>
    <property type="molecule type" value="Genomic_DNA"/>
</dbReference>
<proteinExistence type="inferred from homology"/>
<name>A0A9P5LM92_9HYPO</name>
<evidence type="ECO:0000256" key="2">
    <source>
        <dbReference type="ARBA" id="ARBA00023445"/>
    </source>
</evidence>
<organism evidence="4 5">
    <name type="scientific">Cylindrodendrum hubeiense</name>
    <dbReference type="NCBI Taxonomy" id="595255"/>
    <lineage>
        <taxon>Eukaryota</taxon>
        <taxon>Fungi</taxon>
        <taxon>Dikarya</taxon>
        <taxon>Ascomycota</taxon>
        <taxon>Pezizomycotina</taxon>
        <taxon>Sordariomycetes</taxon>
        <taxon>Hypocreomycetidae</taxon>
        <taxon>Hypocreales</taxon>
        <taxon>Nectriaceae</taxon>
        <taxon>Cylindrodendrum</taxon>
    </lineage>
</organism>